<feature type="binding site" evidence="5">
    <location>
        <position position="147"/>
    </location>
    <ligand>
        <name>ATP</name>
        <dbReference type="ChEBI" id="CHEBI:30616"/>
    </ligand>
</feature>
<dbReference type="Pfam" id="PF22660">
    <property type="entry name" value="RS_preATP-grasp-like"/>
    <property type="match status" value="1"/>
</dbReference>
<evidence type="ECO:0000256" key="1">
    <source>
        <dbReference type="ARBA" id="ARBA00022598"/>
    </source>
</evidence>
<dbReference type="Gene3D" id="3.40.50.20">
    <property type="match status" value="1"/>
</dbReference>
<dbReference type="InterPro" id="IPR013815">
    <property type="entry name" value="ATP_grasp_subdomain_1"/>
</dbReference>
<comment type="pathway">
    <text evidence="5 6">Purine metabolism; IMP biosynthesis via de novo pathway; 5-amino-1-(5-phospho-D-ribosyl)imidazole-4-carboxylate from 5-amino-1-(5-phospho-D-ribosyl)imidazole (N5-CAIR route): step 1/2.</text>
</comment>
<dbReference type="NCBIfam" id="NF004675">
    <property type="entry name" value="PRK06019.1-1"/>
    <property type="match status" value="1"/>
</dbReference>
<comment type="function">
    <text evidence="6">Catalyzes the ATP-dependent conversion of 5-aminoimidazole ribonucleotide (AIR) and HCO(3)- to N5-carboxyaminoimidazole ribonucleotide (N5-CAIR).</text>
</comment>
<dbReference type="KEGG" id="alka:J0B03_11780"/>
<dbReference type="InterPro" id="IPR016185">
    <property type="entry name" value="PreATP-grasp_dom_sf"/>
</dbReference>
<proteinExistence type="inferred from homology"/>
<comment type="similarity">
    <text evidence="5 6">Belongs to the PurK/PurT family.</text>
</comment>
<dbReference type="PANTHER" id="PTHR11609:SF5">
    <property type="entry name" value="PHOSPHORIBOSYLAMINOIMIDAZOLE CARBOXYLASE"/>
    <property type="match status" value="1"/>
</dbReference>
<dbReference type="Pfam" id="PF02222">
    <property type="entry name" value="ATP-grasp"/>
    <property type="match status" value="1"/>
</dbReference>
<name>A0A974XHH2_9FIRM</name>
<dbReference type="GO" id="GO:0005524">
    <property type="term" value="F:ATP binding"/>
    <property type="evidence" value="ECO:0007669"/>
    <property type="project" value="UniProtKB-UniRule"/>
</dbReference>
<keyword evidence="3 5" id="KW-0658">Purine biosynthesis</keyword>
<comment type="subunit">
    <text evidence="5 6">Homodimer.</text>
</comment>
<dbReference type="NCBIfam" id="TIGR01161">
    <property type="entry name" value="purK"/>
    <property type="match status" value="1"/>
</dbReference>
<evidence type="ECO:0000256" key="2">
    <source>
        <dbReference type="ARBA" id="ARBA00022741"/>
    </source>
</evidence>
<dbReference type="HAMAP" id="MF_01928">
    <property type="entry name" value="PurK"/>
    <property type="match status" value="1"/>
</dbReference>
<dbReference type="InterPro" id="IPR003135">
    <property type="entry name" value="ATP-grasp_carboxylate-amine"/>
</dbReference>
<feature type="binding site" evidence="5">
    <location>
        <begin position="184"/>
        <end position="187"/>
    </location>
    <ligand>
        <name>ATP</name>
        <dbReference type="ChEBI" id="CHEBI:30616"/>
    </ligand>
</feature>
<accession>A0A974XHH2</accession>
<dbReference type="EC" id="6.3.4.18" evidence="5 6"/>
<evidence type="ECO:0000313" key="9">
    <source>
        <dbReference type="Proteomes" id="UP000663499"/>
    </source>
</evidence>
<comment type="function">
    <text evidence="5">Catalyzes the ATP-dependent conversion of 5-aminoimidazole ribonucleotide (AIR) and HCO(3)(-) to N5-carboxyaminoimidazole ribonucleotide (N5-CAIR).</text>
</comment>
<feature type="binding site" evidence="5">
    <location>
        <begin position="269"/>
        <end position="270"/>
    </location>
    <ligand>
        <name>ATP</name>
        <dbReference type="ChEBI" id="CHEBI:30616"/>
    </ligand>
</feature>
<dbReference type="InterPro" id="IPR040686">
    <property type="entry name" value="PurK_C"/>
</dbReference>
<dbReference type="Pfam" id="PF17769">
    <property type="entry name" value="PurK_C"/>
    <property type="match status" value="1"/>
</dbReference>
<feature type="binding site" evidence="5">
    <location>
        <position position="107"/>
    </location>
    <ligand>
        <name>ATP</name>
        <dbReference type="ChEBI" id="CHEBI:30616"/>
    </ligand>
</feature>
<comment type="caution">
    <text evidence="5">Lacks conserved residue(s) required for the propagation of feature annotation.</text>
</comment>
<dbReference type="InterPro" id="IPR011054">
    <property type="entry name" value="Rudment_hybrid_motif"/>
</dbReference>
<evidence type="ECO:0000313" key="8">
    <source>
        <dbReference type="EMBL" id="QSX08448.1"/>
    </source>
</evidence>
<sequence>MNKNILKQRLGIIGGGQLGKMMLQASSTWSISTVVLDPDSSCPASAFCDELIVAGFQDEKGLESIAKKSDVLTCEFEHISTEGLKNLERKGYIVYPRAESLKIIQNKYDQKKFLKEKGLPVGTFLSVNNSDQLHQIGEELGYPYMLKTATEAYDGKGNQLVSSFEQAPEAYEFLSKRSDIVYAEAFIDFDREISVLCCRGKDGKTVTYPVAENIHKNSILYETLAPARITNSQESEAKEVAVKISGVFDAVGIFCVEMFIDKKGSILINEVAPRPHNSGHFTIEACETSQFENHVRAVLGLPLGSTRQRSPVVMRNLLGTPDHAGIPVIVGAEKALSIEGFHLHYYGKEQTRPHRKMGHFTVLADTLESAIEKADLGEVCLRIVSESSKGKE</sequence>
<dbReference type="SUPFAM" id="SSF52440">
    <property type="entry name" value="PreATP-grasp domain"/>
    <property type="match status" value="1"/>
</dbReference>
<evidence type="ECO:0000256" key="3">
    <source>
        <dbReference type="ARBA" id="ARBA00022755"/>
    </source>
</evidence>
<dbReference type="PROSITE" id="PS50975">
    <property type="entry name" value="ATP_GRASP"/>
    <property type="match status" value="1"/>
</dbReference>
<evidence type="ECO:0000256" key="5">
    <source>
        <dbReference type="HAMAP-Rule" id="MF_01928"/>
    </source>
</evidence>
<dbReference type="Proteomes" id="UP000663499">
    <property type="component" value="Chromosome"/>
</dbReference>
<dbReference type="GO" id="GO:0006189">
    <property type="term" value="P:'de novo' IMP biosynthetic process"/>
    <property type="evidence" value="ECO:0007669"/>
    <property type="project" value="UniProtKB-UniRule"/>
</dbReference>
<dbReference type="GO" id="GO:0004638">
    <property type="term" value="F:phosphoribosylaminoimidazole carboxylase activity"/>
    <property type="evidence" value="ECO:0007669"/>
    <property type="project" value="InterPro"/>
</dbReference>
<organism evidence="8 9">
    <name type="scientific">Alkalibacter rhizosphaerae</name>
    <dbReference type="NCBI Taxonomy" id="2815577"/>
    <lineage>
        <taxon>Bacteria</taxon>
        <taxon>Bacillati</taxon>
        <taxon>Bacillota</taxon>
        <taxon>Clostridia</taxon>
        <taxon>Eubacteriales</taxon>
        <taxon>Eubacteriaceae</taxon>
        <taxon>Alkalibacter</taxon>
    </lineage>
</organism>
<feature type="binding site" evidence="5">
    <location>
        <position position="192"/>
    </location>
    <ligand>
        <name>ATP</name>
        <dbReference type="ChEBI" id="CHEBI:30616"/>
    </ligand>
</feature>
<dbReference type="EMBL" id="CP071444">
    <property type="protein sequence ID" value="QSX08448.1"/>
    <property type="molecule type" value="Genomic_DNA"/>
</dbReference>
<comment type="catalytic activity">
    <reaction evidence="5 6">
        <text>5-amino-1-(5-phospho-beta-D-ribosyl)imidazole + hydrogencarbonate + ATP = 5-carboxyamino-1-(5-phospho-D-ribosyl)imidazole + ADP + phosphate + 2 H(+)</text>
        <dbReference type="Rhea" id="RHEA:19317"/>
        <dbReference type="ChEBI" id="CHEBI:15378"/>
        <dbReference type="ChEBI" id="CHEBI:17544"/>
        <dbReference type="ChEBI" id="CHEBI:30616"/>
        <dbReference type="ChEBI" id="CHEBI:43474"/>
        <dbReference type="ChEBI" id="CHEBI:58730"/>
        <dbReference type="ChEBI" id="CHEBI:137981"/>
        <dbReference type="ChEBI" id="CHEBI:456216"/>
        <dbReference type="EC" id="6.3.4.18"/>
    </reaction>
</comment>
<dbReference type="RefSeq" id="WP_207299789.1">
    <property type="nucleotide sequence ID" value="NZ_CP071444.1"/>
</dbReference>
<keyword evidence="2 5" id="KW-0547">Nucleotide-binding</keyword>
<dbReference type="FunFam" id="3.30.470.20:FF:000029">
    <property type="entry name" value="N5-carboxyaminoimidazole ribonucleotide synthase"/>
    <property type="match status" value="1"/>
</dbReference>
<dbReference type="Gene3D" id="3.30.1490.20">
    <property type="entry name" value="ATP-grasp fold, A domain"/>
    <property type="match status" value="1"/>
</dbReference>
<dbReference type="PANTHER" id="PTHR11609">
    <property type="entry name" value="PURINE BIOSYNTHESIS PROTEIN 6/7, PUR6/7"/>
    <property type="match status" value="1"/>
</dbReference>
<evidence type="ECO:0000256" key="4">
    <source>
        <dbReference type="ARBA" id="ARBA00022840"/>
    </source>
</evidence>
<dbReference type="GO" id="GO:0034028">
    <property type="term" value="F:5-(carboxyamino)imidazole ribonucleotide synthase activity"/>
    <property type="evidence" value="ECO:0007669"/>
    <property type="project" value="UniProtKB-UniRule"/>
</dbReference>
<dbReference type="InterPro" id="IPR011761">
    <property type="entry name" value="ATP-grasp"/>
</dbReference>
<dbReference type="NCBIfam" id="NF004679">
    <property type="entry name" value="PRK06019.1-5"/>
    <property type="match status" value="1"/>
</dbReference>
<keyword evidence="4 5" id="KW-0067">ATP-binding</keyword>
<dbReference type="GO" id="GO:0046872">
    <property type="term" value="F:metal ion binding"/>
    <property type="evidence" value="ECO:0007669"/>
    <property type="project" value="InterPro"/>
</dbReference>
<dbReference type="SUPFAM" id="SSF51246">
    <property type="entry name" value="Rudiment single hybrid motif"/>
    <property type="match status" value="1"/>
</dbReference>
<evidence type="ECO:0000259" key="7">
    <source>
        <dbReference type="PROSITE" id="PS50975"/>
    </source>
</evidence>
<dbReference type="Gene3D" id="3.30.470.20">
    <property type="entry name" value="ATP-grasp fold, B domain"/>
    <property type="match status" value="1"/>
</dbReference>
<evidence type="ECO:0000256" key="6">
    <source>
        <dbReference type="RuleBase" id="RU361200"/>
    </source>
</evidence>
<dbReference type="InterPro" id="IPR054350">
    <property type="entry name" value="PurT/PurK_preATP-grasp"/>
</dbReference>
<keyword evidence="1 5" id="KW-0436">Ligase</keyword>
<reference evidence="8" key="1">
    <citation type="submission" date="2021-03" db="EMBL/GenBank/DDBJ databases">
        <title>Alkalibacter marinus sp. nov., isolated from tidal flat sediment.</title>
        <authorList>
            <person name="Namirimu T."/>
            <person name="Yang J.-A."/>
            <person name="Yang S.-H."/>
            <person name="Kim Y.-J."/>
            <person name="Kwon K.K."/>
        </authorList>
    </citation>
    <scope>NUCLEOTIDE SEQUENCE</scope>
    <source>
        <strain evidence="8">ES005</strain>
    </source>
</reference>
<protein>
    <recommendedName>
        <fullName evidence="5 6">N5-carboxyaminoimidazole ribonucleotide synthase</fullName>
        <shortName evidence="5 6">N5-CAIR synthase</shortName>
        <ecNumber evidence="5 6">6.3.4.18</ecNumber>
    </recommendedName>
    <alternativeName>
        <fullName evidence="5 6">5-(carboxyamino)imidazole ribonucleotide synthetase</fullName>
    </alternativeName>
</protein>
<dbReference type="AlphaFoldDB" id="A0A974XHH2"/>
<keyword evidence="9" id="KW-1185">Reference proteome</keyword>
<feature type="binding site" evidence="5">
    <location>
        <position position="215"/>
    </location>
    <ligand>
        <name>ATP</name>
        <dbReference type="ChEBI" id="CHEBI:30616"/>
    </ligand>
</feature>
<gene>
    <name evidence="5 6" type="primary">purK</name>
    <name evidence="8" type="ORF">J0B03_11780</name>
</gene>
<feature type="domain" description="ATP-grasp" evidence="7">
    <location>
        <begin position="111"/>
        <end position="299"/>
    </location>
</feature>
<dbReference type="SUPFAM" id="SSF56059">
    <property type="entry name" value="Glutathione synthetase ATP-binding domain-like"/>
    <property type="match status" value="1"/>
</dbReference>
<dbReference type="InterPro" id="IPR005875">
    <property type="entry name" value="PurK"/>
</dbReference>